<feature type="repeat" description="TPR" evidence="1">
    <location>
        <begin position="292"/>
        <end position="325"/>
    </location>
</feature>
<reference evidence="3" key="1">
    <citation type="submission" date="2023-03" db="EMBL/GenBank/DDBJ databases">
        <title>Massive genome expansion in bonnet fungi (Mycena s.s.) driven by repeated elements and novel gene families across ecological guilds.</title>
        <authorList>
            <consortium name="Lawrence Berkeley National Laboratory"/>
            <person name="Harder C.B."/>
            <person name="Miyauchi S."/>
            <person name="Viragh M."/>
            <person name="Kuo A."/>
            <person name="Thoen E."/>
            <person name="Andreopoulos B."/>
            <person name="Lu D."/>
            <person name="Skrede I."/>
            <person name="Drula E."/>
            <person name="Henrissat B."/>
            <person name="Morin E."/>
            <person name="Kohler A."/>
            <person name="Barry K."/>
            <person name="LaButti K."/>
            <person name="Morin E."/>
            <person name="Salamov A."/>
            <person name="Lipzen A."/>
            <person name="Mereny Z."/>
            <person name="Hegedus B."/>
            <person name="Baldrian P."/>
            <person name="Stursova M."/>
            <person name="Weitz H."/>
            <person name="Taylor A."/>
            <person name="Grigoriev I.V."/>
            <person name="Nagy L.G."/>
            <person name="Martin F."/>
            <person name="Kauserud H."/>
        </authorList>
    </citation>
    <scope>NUCLEOTIDE SEQUENCE</scope>
    <source>
        <strain evidence="3">CBHHK188m</strain>
    </source>
</reference>
<evidence type="ECO:0000256" key="1">
    <source>
        <dbReference type="PROSITE-ProRule" id="PRU00339"/>
    </source>
</evidence>
<dbReference type="InterPro" id="IPR011990">
    <property type="entry name" value="TPR-like_helical_dom_sf"/>
</dbReference>
<proteinExistence type="predicted"/>
<sequence>MPRSESDSLNMPTKSAIDSVLANKNGLGSIFRQIGEIYHDTGDPYTLEATIRKFQEVLDLALGDPNNPTISFTDQCLREMKDLDAAIVKYREAVDLPPTNHPDRASWLQGLAVIFGNRYQRLGDMKDLEAGVEKYQEAVDLTPADHPKRAAQLQGLAAAFGNRYQRSGDMNDMEAAMEKLQEAVDLTPADHPDRAARLQGLAAAFANRYQRLGDMTDLEAAVEKYQEAVDLTPADHPKRTYRLHGLAISFTNCYERLGDMKDLEAAVEKFQAVTNLTPAEHPERPYRLQDLATSFTYRYQRLGDMKDLEAAVEKYQEAVDLTPSDHPARATRLHGLAISFTDRYKRLGDMKDLEAAVEKSQEVVDLTPAGHPKRASWLQTLALTLKDRYQRLGDINDMEAAMEKSQEAVDLTPADHPDLASRLHVLATLFLDRYRRRRDMRDLDGAVEKFQEAMDRTPADHPDRACRLQGVATSLADRYTKLRDMKDLKTAVEKFQEVVNLTPADHPNRPSRLDDLAMSLTDRYQRLGDMNDLEAAVHKYQEAMDQTPTDHPDRTCRLQAIAAAFMARYKQLENPEDLQLIHTYYGDSCKTQAPSNPESSWRAALQWAFFSEDVQPVYSLTAYSVALDLLPDLLWMGHPILVRQDAIRRLHIGPAVSTATQSCIALSDLISAVQLFEQGLATTFQQILQLKPDFNLLPPDQAKELQRLSSALYNGTANNPGKVAYQRQELLHAIRKQPGLEHFLLRQPYQVLCHAAQEGPVVLLNSHPKGCDGIMIVNPVSDPVHVAFPNVTLHELGKHQSLLKQLLHCCGVRTHGESISTRLFGGQEGVSFTTIEEHFTYLLAWLWNNIAKPVYQVLASYEIHKGRLWWLPSGLFTGLPLHACPPTDKFIHSYTATLGLLLEAQAKKPLNKHNVGVVGVTHTGHPSANYLKGVKREVENIRSIVKDPTPECLIGEEATSSAVKDLLQKHSWVHLACHGVQDLVEPTKSRLLLYDGVLELETILRMSLSNAEVVFLAACQTAMGDAALANESFHLGGGFIAAGFQGAIGTLWSMNDEDGPLVAESVYSHLFRDGRHPHASDAAEALQLAVNKLKAQKVPYERWIPFIHMGI</sequence>
<dbReference type="Gene3D" id="1.20.120.660">
    <property type="entry name" value="IL-4 antagonist (De novo design) like domain"/>
    <property type="match status" value="3"/>
</dbReference>
<dbReference type="PANTHER" id="PTHR19959:SF119">
    <property type="entry name" value="FUNGAL LIPASE-LIKE DOMAIN-CONTAINING PROTEIN"/>
    <property type="match status" value="1"/>
</dbReference>
<dbReference type="InterPro" id="IPR024983">
    <property type="entry name" value="CHAT_dom"/>
</dbReference>
<keyword evidence="4" id="KW-1185">Reference proteome</keyword>
<dbReference type="SUPFAM" id="SSF81901">
    <property type="entry name" value="HCP-like"/>
    <property type="match status" value="1"/>
</dbReference>
<dbReference type="Gene3D" id="1.25.40.10">
    <property type="entry name" value="Tetratricopeptide repeat domain"/>
    <property type="match status" value="2"/>
</dbReference>
<gene>
    <name evidence="3" type="ORF">DFH07DRAFT_947067</name>
</gene>
<protein>
    <submittedName>
        <fullName evidence="3">CHAT domain-containing protein</fullName>
    </submittedName>
</protein>
<dbReference type="AlphaFoldDB" id="A0AAD7HGB3"/>
<evidence type="ECO:0000259" key="2">
    <source>
        <dbReference type="Pfam" id="PF12770"/>
    </source>
</evidence>
<comment type="caution">
    <text evidence="3">The sequence shown here is derived from an EMBL/GenBank/DDBJ whole genome shotgun (WGS) entry which is preliminary data.</text>
</comment>
<name>A0AAD7HGB3_9AGAR</name>
<dbReference type="PROSITE" id="PS50005">
    <property type="entry name" value="TPR"/>
    <property type="match status" value="2"/>
</dbReference>
<dbReference type="InterPro" id="IPR019734">
    <property type="entry name" value="TPR_rpt"/>
</dbReference>
<organism evidence="3 4">
    <name type="scientific">Mycena maculata</name>
    <dbReference type="NCBI Taxonomy" id="230809"/>
    <lineage>
        <taxon>Eukaryota</taxon>
        <taxon>Fungi</taxon>
        <taxon>Dikarya</taxon>
        <taxon>Basidiomycota</taxon>
        <taxon>Agaricomycotina</taxon>
        <taxon>Agaricomycetes</taxon>
        <taxon>Agaricomycetidae</taxon>
        <taxon>Agaricales</taxon>
        <taxon>Marasmiineae</taxon>
        <taxon>Mycenaceae</taxon>
        <taxon>Mycena</taxon>
    </lineage>
</organism>
<dbReference type="PANTHER" id="PTHR19959">
    <property type="entry name" value="KINESIN LIGHT CHAIN"/>
    <property type="match status" value="1"/>
</dbReference>
<evidence type="ECO:0000313" key="3">
    <source>
        <dbReference type="EMBL" id="KAJ7720131.1"/>
    </source>
</evidence>
<feature type="repeat" description="TPR" evidence="1">
    <location>
        <begin position="202"/>
        <end position="235"/>
    </location>
</feature>
<keyword evidence="1" id="KW-0802">TPR repeat</keyword>
<dbReference type="Proteomes" id="UP001215280">
    <property type="component" value="Unassembled WGS sequence"/>
</dbReference>
<accession>A0AAD7HGB3</accession>
<dbReference type="SUPFAM" id="SSF48452">
    <property type="entry name" value="TPR-like"/>
    <property type="match status" value="2"/>
</dbReference>
<dbReference type="EMBL" id="JARJLG010000283">
    <property type="protein sequence ID" value="KAJ7720131.1"/>
    <property type="molecule type" value="Genomic_DNA"/>
</dbReference>
<evidence type="ECO:0000313" key="4">
    <source>
        <dbReference type="Proteomes" id="UP001215280"/>
    </source>
</evidence>
<feature type="domain" description="CHAT" evidence="2">
    <location>
        <begin position="842"/>
        <end position="1110"/>
    </location>
</feature>
<dbReference type="Pfam" id="PF12770">
    <property type="entry name" value="CHAT"/>
    <property type="match status" value="1"/>
</dbReference>